<evidence type="ECO:0000256" key="3">
    <source>
        <dbReference type="ARBA" id="ARBA00022763"/>
    </source>
</evidence>
<dbReference type="InterPro" id="IPR003738">
    <property type="entry name" value="SRAP"/>
</dbReference>
<dbReference type="Gene3D" id="3.90.1680.10">
    <property type="entry name" value="SOS response associated peptidase-like"/>
    <property type="match status" value="1"/>
</dbReference>
<dbReference type="GO" id="GO:0008233">
    <property type="term" value="F:peptidase activity"/>
    <property type="evidence" value="ECO:0007669"/>
    <property type="project" value="UniProtKB-KW"/>
</dbReference>
<dbReference type="PANTHER" id="PTHR13604">
    <property type="entry name" value="DC12-RELATED"/>
    <property type="match status" value="1"/>
</dbReference>
<dbReference type="SUPFAM" id="SSF143081">
    <property type="entry name" value="BB1717-like"/>
    <property type="match status" value="1"/>
</dbReference>
<gene>
    <name evidence="9" type="ORF">M231_02636</name>
</gene>
<evidence type="ECO:0000256" key="6">
    <source>
        <dbReference type="ARBA" id="ARBA00023125"/>
    </source>
</evidence>
<comment type="similarity">
    <text evidence="1">Belongs to the SOS response-associated peptidase family.</text>
</comment>
<evidence type="ECO:0000313" key="10">
    <source>
        <dbReference type="Proteomes" id="UP000289152"/>
    </source>
</evidence>
<keyword evidence="6" id="KW-0238">DNA-binding</keyword>
<evidence type="ECO:0000256" key="2">
    <source>
        <dbReference type="ARBA" id="ARBA00022670"/>
    </source>
</evidence>
<keyword evidence="5" id="KW-0190">Covalent protein-DNA linkage</keyword>
<evidence type="ECO:0008006" key="11">
    <source>
        <dbReference type="Google" id="ProtNLM"/>
    </source>
</evidence>
<evidence type="ECO:0000256" key="7">
    <source>
        <dbReference type="ARBA" id="ARBA00023239"/>
    </source>
</evidence>
<organism evidence="9 10">
    <name type="scientific">Tremella mesenterica</name>
    <name type="common">Jelly fungus</name>
    <dbReference type="NCBI Taxonomy" id="5217"/>
    <lineage>
        <taxon>Eukaryota</taxon>
        <taxon>Fungi</taxon>
        <taxon>Dikarya</taxon>
        <taxon>Basidiomycota</taxon>
        <taxon>Agaricomycotina</taxon>
        <taxon>Tremellomycetes</taxon>
        <taxon>Tremellales</taxon>
        <taxon>Tremellaceae</taxon>
        <taxon>Tremella</taxon>
    </lineage>
</organism>
<protein>
    <recommendedName>
        <fullName evidence="11">DUF159-domain-containing protein</fullName>
    </recommendedName>
</protein>
<dbReference type="PANTHER" id="PTHR13604:SF0">
    <property type="entry name" value="ABASIC SITE PROCESSING PROTEIN HMCES"/>
    <property type="match status" value="1"/>
</dbReference>
<dbReference type="GO" id="GO:0006508">
    <property type="term" value="P:proteolysis"/>
    <property type="evidence" value="ECO:0007669"/>
    <property type="project" value="UniProtKB-KW"/>
</dbReference>
<dbReference type="GO" id="GO:0016829">
    <property type="term" value="F:lyase activity"/>
    <property type="evidence" value="ECO:0007669"/>
    <property type="project" value="UniProtKB-KW"/>
</dbReference>
<evidence type="ECO:0000256" key="5">
    <source>
        <dbReference type="ARBA" id="ARBA00023124"/>
    </source>
</evidence>
<dbReference type="InParanoid" id="A0A4Q1BQ00"/>
<keyword evidence="3" id="KW-0227">DNA damage</keyword>
<sequence length="401" mass="45032">MCGRYALALSNEELYDALQEQLPRMFDHGRPRWERPQDYRPNYNVAPRQRAAVIHRDTESGRAMIETMQWGLIPHWSKHPPSGPLNTINARSETLLDPTSGGMWHHLKGSKRCVVPAQGYYEWLKKPSTKIAHFTRLPLGPKNDNTSPPLIFFAGLYDIVHYKDTREPYPTGNPLPLATFTILTTAPAKDIRWLHDRMPCVLNGWEEVERWLGMDGIDGWVEGKNGTGQMLRGCEGLDCFPVNPEVGKIGTNSPTFIQPVSERSDGIKSFFQKQQLSPSKLAKSSHSSPRSVKKIDSSETSPISPQILEETKDVKPKEEKGLGDDSNAPNPTPTVSPGKTPGVKKEQPTPKRKRQSESDAEEEAQEKPQGRRGGHQTKVVRRTDPEDHKAAVCLILISEER</sequence>
<reference evidence="9 10" key="1">
    <citation type="submission" date="2016-06" db="EMBL/GenBank/DDBJ databases">
        <title>Evolution of pathogenesis and genome organization in the Tremellales.</title>
        <authorList>
            <person name="Cuomo C."/>
            <person name="Litvintseva A."/>
            <person name="Heitman J."/>
            <person name="Chen Y."/>
            <person name="Sun S."/>
            <person name="Springer D."/>
            <person name="Dromer F."/>
            <person name="Young S."/>
            <person name="Zeng Q."/>
            <person name="Chapman S."/>
            <person name="Gujja S."/>
            <person name="Saif S."/>
            <person name="Birren B."/>
        </authorList>
    </citation>
    <scope>NUCLEOTIDE SEQUENCE [LARGE SCALE GENOMIC DNA]</scope>
    <source>
        <strain evidence="9 10">ATCC 28783</strain>
    </source>
</reference>
<feature type="region of interest" description="Disordered" evidence="8">
    <location>
        <begin position="272"/>
        <end position="389"/>
    </location>
</feature>
<feature type="compositionally biased region" description="Basic residues" evidence="8">
    <location>
        <begin position="370"/>
        <end position="380"/>
    </location>
</feature>
<proteinExistence type="inferred from homology"/>
<dbReference type="Proteomes" id="UP000289152">
    <property type="component" value="Unassembled WGS sequence"/>
</dbReference>
<dbReference type="AlphaFoldDB" id="A0A4Q1BQ00"/>
<evidence type="ECO:0000256" key="1">
    <source>
        <dbReference type="ARBA" id="ARBA00008136"/>
    </source>
</evidence>
<dbReference type="GO" id="GO:0003697">
    <property type="term" value="F:single-stranded DNA binding"/>
    <property type="evidence" value="ECO:0007669"/>
    <property type="project" value="InterPro"/>
</dbReference>
<dbReference type="GO" id="GO:0106300">
    <property type="term" value="P:protein-DNA covalent cross-linking repair"/>
    <property type="evidence" value="ECO:0007669"/>
    <property type="project" value="InterPro"/>
</dbReference>
<accession>A0A4Q1BQ00</accession>
<dbReference type="OrthoDB" id="2111841at2759"/>
<keyword evidence="2" id="KW-0645">Protease</keyword>
<dbReference type="EMBL" id="SDIL01000023">
    <property type="protein sequence ID" value="RXK39996.1"/>
    <property type="molecule type" value="Genomic_DNA"/>
</dbReference>
<dbReference type="InterPro" id="IPR036590">
    <property type="entry name" value="SRAP-like"/>
</dbReference>
<feature type="compositionally biased region" description="Low complexity" evidence="8">
    <location>
        <begin position="276"/>
        <end position="290"/>
    </location>
</feature>
<evidence type="ECO:0000256" key="8">
    <source>
        <dbReference type="SAM" id="MobiDB-lite"/>
    </source>
</evidence>
<feature type="compositionally biased region" description="Basic and acidic residues" evidence="8">
    <location>
        <begin position="309"/>
        <end position="323"/>
    </location>
</feature>
<evidence type="ECO:0000313" key="9">
    <source>
        <dbReference type="EMBL" id="RXK39996.1"/>
    </source>
</evidence>
<keyword evidence="10" id="KW-1185">Reference proteome</keyword>
<dbReference type="VEuPathDB" id="FungiDB:TREMEDRAFT_64227"/>
<evidence type="ECO:0000256" key="4">
    <source>
        <dbReference type="ARBA" id="ARBA00022801"/>
    </source>
</evidence>
<dbReference type="Pfam" id="PF02586">
    <property type="entry name" value="SRAP"/>
    <property type="match status" value="1"/>
</dbReference>
<feature type="compositionally biased region" description="Polar residues" evidence="8">
    <location>
        <begin position="327"/>
        <end position="337"/>
    </location>
</feature>
<comment type="caution">
    <text evidence="9">The sequence shown here is derived from an EMBL/GenBank/DDBJ whole genome shotgun (WGS) entry which is preliminary data.</text>
</comment>
<keyword evidence="4" id="KW-0378">Hydrolase</keyword>
<name>A0A4Q1BQ00_TREME</name>
<keyword evidence="7" id="KW-0456">Lyase</keyword>